<dbReference type="EMBL" id="LLXI01001998">
    <property type="protein sequence ID" value="PKY55892.1"/>
    <property type="molecule type" value="Genomic_DNA"/>
</dbReference>
<accession>A0A2I1HAI5</accession>
<sequence>MDSQYKRYFEKKSKYWSLTDFDSWALNNIEHCQKSLTHRVFYRHLNKVLQDQTSSRRKLRVAQRLISSKKDDLKEANDLWRTPDVLRQLSLCENNSNIEEEERTLALEMRKLELRERRAKVRSLELRNIQLENELREQLE</sequence>
<proteinExistence type="predicted"/>
<reference evidence="2 3" key="1">
    <citation type="submission" date="2015-10" db="EMBL/GenBank/DDBJ databases">
        <title>Genome analyses suggest a sexual origin of heterokaryosis in a supposedly ancient asexual fungus.</title>
        <authorList>
            <person name="Ropars J."/>
            <person name="Sedzielewska K."/>
            <person name="Noel J."/>
            <person name="Charron P."/>
            <person name="Farinelli L."/>
            <person name="Marton T."/>
            <person name="Kruger M."/>
            <person name="Pelin A."/>
            <person name="Brachmann A."/>
            <person name="Corradi N."/>
        </authorList>
    </citation>
    <scope>NUCLEOTIDE SEQUENCE [LARGE SCALE GENOMIC DNA]</scope>
    <source>
        <strain evidence="2 3">A4</strain>
    </source>
</reference>
<dbReference type="AlphaFoldDB" id="A0A2I1HAI5"/>
<keyword evidence="1" id="KW-0175">Coiled coil</keyword>
<dbReference type="VEuPathDB" id="FungiDB:RhiirFUN_008268"/>
<organism evidence="2 3">
    <name type="scientific">Rhizophagus irregularis</name>
    <dbReference type="NCBI Taxonomy" id="588596"/>
    <lineage>
        <taxon>Eukaryota</taxon>
        <taxon>Fungi</taxon>
        <taxon>Fungi incertae sedis</taxon>
        <taxon>Mucoromycota</taxon>
        <taxon>Glomeromycotina</taxon>
        <taxon>Glomeromycetes</taxon>
        <taxon>Glomerales</taxon>
        <taxon>Glomeraceae</taxon>
        <taxon>Rhizophagus</taxon>
    </lineage>
</organism>
<keyword evidence="3" id="KW-1185">Reference proteome</keyword>
<dbReference type="VEuPathDB" id="FungiDB:RhiirA1_465845"/>
<evidence type="ECO:0000313" key="3">
    <source>
        <dbReference type="Proteomes" id="UP000234323"/>
    </source>
</evidence>
<evidence type="ECO:0000256" key="1">
    <source>
        <dbReference type="SAM" id="Coils"/>
    </source>
</evidence>
<evidence type="ECO:0000313" key="2">
    <source>
        <dbReference type="EMBL" id="PKY55892.1"/>
    </source>
</evidence>
<protein>
    <submittedName>
        <fullName evidence="2">Uncharacterized protein</fullName>
    </submittedName>
</protein>
<name>A0A2I1HAI5_9GLOM</name>
<gene>
    <name evidence="2" type="ORF">RhiirA4_427861</name>
</gene>
<comment type="caution">
    <text evidence="2">The sequence shown here is derived from an EMBL/GenBank/DDBJ whole genome shotgun (WGS) entry which is preliminary data.</text>
</comment>
<dbReference type="VEuPathDB" id="FungiDB:FUN_005969"/>
<feature type="coiled-coil region" evidence="1">
    <location>
        <begin position="59"/>
        <end position="134"/>
    </location>
</feature>
<dbReference type="Proteomes" id="UP000234323">
    <property type="component" value="Unassembled WGS sequence"/>
</dbReference>